<dbReference type="Gene3D" id="3.10.450.50">
    <property type="match status" value="1"/>
</dbReference>
<keyword evidence="3" id="KW-1185">Reference proteome</keyword>
<evidence type="ECO:0000313" key="2">
    <source>
        <dbReference type="EMBL" id="PAU94313.1"/>
    </source>
</evidence>
<sequence length="159" mass="18061">MLVAGCSSGNDQSRQVQKKAINTILDDWHLAASEANFERYFMHFTGDSAIFMGTDATERWTVAEFKPWAKPHFDDDQAWDFTPVERHVYLSDNEQTAWFDESLDTPNLGPVRGSGVLVRQEESWKIAHYNLSIPVPNAIVDTVVKQIDRALNDSTEQTN</sequence>
<proteinExistence type="predicted"/>
<dbReference type="Pfam" id="PF13474">
    <property type="entry name" value="SnoaL_3"/>
    <property type="match status" value="1"/>
</dbReference>
<evidence type="ECO:0000313" key="3">
    <source>
        <dbReference type="Proteomes" id="UP000218831"/>
    </source>
</evidence>
<evidence type="ECO:0000259" key="1">
    <source>
        <dbReference type="Pfam" id="PF13474"/>
    </source>
</evidence>
<dbReference type="Proteomes" id="UP000218831">
    <property type="component" value="Unassembled WGS sequence"/>
</dbReference>
<dbReference type="EMBL" id="NSKE01000005">
    <property type="protein sequence ID" value="PAU94313.1"/>
    <property type="molecule type" value="Genomic_DNA"/>
</dbReference>
<reference evidence="2 3" key="1">
    <citation type="submission" date="2017-08" db="EMBL/GenBank/DDBJ databases">
        <title>Aliifodinibius alkalisoli sp. nov., isolated from saline alkaline soil.</title>
        <authorList>
            <person name="Liu D."/>
            <person name="Zhang G."/>
        </authorList>
    </citation>
    <scope>NUCLEOTIDE SEQUENCE [LARGE SCALE GENOMIC DNA]</scope>
    <source>
        <strain evidence="2 3">WN023</strain>
    </source>
</reference>
<name>A0A2A2GBR4_9BACT</name>
<gene>
    <name evidence="2" type="ORF">CK503_07830</name>
</gene>
<organism evidence="2 3">
    <name type="scientific">Fodinibius salipaludis</name>
    <dbReference type="NCBI Taxonomy" id="2032627"/>
    <lineage>
        <taxon>Bacteria</taxon>
        <taxon>Pseudomonadati</taxon>
        <taxon>Balneolota</taxon>
        <taxon>Balneolia</taxon>
        <taxon>Balneolales</taxon>
        <taxon>Balneolaceae</taxon>
        <taxon>Fodinibius</taxon>
    </lineage>
</organism>
<dbReference type="AlphaFoldDB" id="A0A2A2GBR4"/>
<dbReference type="InterPro" id="IPR032710">
    <property type="entry name" value="NTF2-like_dom_sf"/>
</dbReference>
<comment type="caution">
    <text evidence="2">The sequence shown here is derived from an EMBL/GenBank/DDBJ whole genome shotgun (WGS) entry which is preliminary data.</text>
</comment>
<dbReference type="InterPro" id="IPR037401">
    <property type="entry name" value="SnoaL-like"/>
</dbReference>
<dbReference type="OrthoDB" id="271716at2"/>
<protein>
    <submittedName>
        <fullName evidence="2">DUF4440 domain-containing protein</fullName>
    </submittedName>
</protein>
<accession>A0A2A2GBR4</accession>
<feature type="domain" description="SnoaL-like" evidence="1">
    <location>
        <begin position="21"/>
        <end position="136"/>
    </location>
</feature>
<dbReference type="SUPFAM" id="SSF54427">
    <property type="entry name" value="NTF2-like"/>
    <property type="match status" value="1"/>
</dbReference>